<evidence type="ECO:0000256" key="1">
    <source>
        <dbReference type="SAM" id="Phobius"/>
    </source>
</evidence>
<name>A0A2U2CEH0_9RHOB</name>
<sequence length="98" mass="10482">MRESRDPAGWRLAMLTSAALVGLALHAALTGPEIGMTPPEIAMARIFHAALTGLAIFWLWRLGPLTEGRETRKPLTAFVLGLAIFAGSGLLARDFGII</sequence>
<keyword evidence="1" id="KW-0812">Transmembrane</keyword>
<keyword evidence="1" id="KW-0472">Membrane</keyword>
<proteinExistence type="predicted"/>
<accession>A0A2U2CEH0</accession>
<dbReference type="GeneID" id="94364493"/>
<dbReference type="Proteomes" id="UP000244940">
    <property type="component" value="Unassembled WGS sequence"/>
</dbReference>
<dbReference type="AlphaFoldDB" id="A0A2U2CEH0"/>
<evidence type="ECO:0000313" key="2">
    <source>
        <dbReference type="EMBL" id="PWE30295.1"/>
    </source>
</evidence>
<keyword evidence="3" id="KW-1185">Reference proteome</keyword>
<protein>
    <submittedName>
        <fullName evidence="2">Uncharacterized protein</fullName>
    </submittedName>
</protein>
<dbReference type="OrthoDB" id="9898646at2"/>
<gene>
    <name evidence="2" type="ORF">C4N9_06305</name>
</gene>
<evidence type="ECO:0000313" key="3">
    <source>
        <dbReference type="Proteomes" id="UP000244940"/>
    </source>
</evidence>
<dbReference type="EMBL" id="QEYD01000003">
    <property type="protein sequence ID" value="PWE30295.1"/>
    <property type="molecule type" value="Genomic_DNA"/>
</dbReference>
<keyword evidence="1" id="KW-1133">Transmembrane helix</keyword>
<comment type="caution">
    <text evidence="2">The sequence shown here is derived from an EMBL/GenBank/DDBJ whole genome shotgun (WGS) entry which is preliminary data.</text>
</comment>
<dbReference type="RefSeq" id="WP_109532439.1">
    <property type="nucleotide sequence ID" value="NZ_QEYD01000003.1"/>
</dbReference>
<feature type="transmembrane region" description="Helical" evidence="1">
    <location>
        <begin position="46"/>
        <end position="63"/>
    </location>
</feature>
<feature type="transmembrane region" description="Helical" evidence="1">
    <location>
        <begin position="75"/>
        <end position="92"/>
    </location>
</feature>
<reference evidence="2 3" key="1">
    <citation type="submission" date="2018-05" db="EMBL/GenBank/DDBJ databases">
        <title>Pararhodobacter marina sp. nov., isolated from deep-sea water of the Indian Ocean.</title>
        <authorList>
            <person name="Lai Q.Sr."/>
            <person name="Liu X."/>
            <person name="Shao Z."/>
        </authorList>
    </citation>
    <scope>NUCLEOTIDE SEQUENCE [LARGE SCALE GENOMIC DNA]</scope>
    <source>
        <strain evidence="2 3">CIC4N-9</strain>
    </source>
</reference>
<organism evidence="2 3">
    <name type="scientific">Pararhodobacter marinus</name>
    <dbReference type="NCBI Taxonomy" id="2184063"/>
    <lineage>
        <taxon>Bacteria</taxon>
        <taxon>Pseudomonadati</taxon>
        <taxon>Pseudomonadota</taxon>
        <taxon>Alphaproteobacteria</taxon>
        <taxon>Rhodobacterales</taxon>
        <taxon>Paracoccaceae</taxon>
        <taxon>Pararhodobacter</taxon>
    </lineage>
</organism>